<gene>
    <name evidence="1" type="ordered locus">PAB1599.1n</name>
</gene>
<evidence type="ECO:0008006" key="3">
    <source>
        <dbReference type="Google" id="ProtNLM"/>
    </source>
</evidence>
<dbReference type="AlphaFoldDB" id="G8ZKE3"/>
<dbReference type="Proteomes" id="UP000009139">
    <property type="component" value="Chromosome"/>
</dbReference>
<dbReference type="EMBL" id="HE613800">
    <property type="protein sequence ID" value="CCE70586.1"/>
    <property type="molecule type" value="Genomic_DNA"/>
</dbReference>
<comment type="miscellaneous">
    <text evidence="1">The sequence shown here is derived from an EMBL/GenBank/DDBJ third party annotation (TPA) entry.</text>
</comment>
<reference evidence="1 2" key="1">
    <citation type="journal article" date="2012" name="Curr. Microbiol.">
        <title>Re-annotation of two hyperthermophilic archaea Pyrococcus abyssi GE5 and Pyrococcus furiosus DSM 3638.</title>
        <authorList>
            <person name="Gao J."/>
            <person name="Wang J."/>
        </authorList>
    </citation>
    <scope>GENOME REANNOTATION</scope>
    <source>
        <strain evidence="2">GE5 / Orsay</strain>
    </source>
</reference>
<sequence length="93" mass="10770">MVIRMVTTKKVKIVQTEVDLGTYHTLRAIAVHRGVPLKEVIREILRNYAETYKRELIKEIHEDPIWKGIGLLNTGDPRASEKDDWGVVKWSSE</sequence>
<evidence type="ECO:0000313" key="1">
    <source>
        <dbReference type="EMBL" id="CCE70586.1"/>
    </source>
</evidence>
<name>G8ZKE3_PYRAB</name>
<proteinExistence type="predicted"/>
<protein>
    <recommendedName>
        <fullName evidence="3">Ribbon-helix-helix protein CopG domain-containing protein</fullName>
    </recommendedName>
</protein>
<evidence type="ECO:0000313" key="2">
    <source>
        <dbReference type="Proteomes" id="UP000009139"/>
    </source>
</evidence>
<accession>G8ZKE3</accession>
<organism evidence="1 2">
    <name type="scientific">Pyrococcus abyssi (strain GE5 / Orsay)</name>
    <dbReference type="NCBI Taxonomy" id="272844"/>
    <lineage>
        <taxon>Archaea</taxon>
        <taxon>Methanobacteriati</taxon>
        <taxon>Methanobacteriota</taxon>
        <taxon>Thermococci</taxon>
        <taxon>Thermococcales</taxon>
        <taxon>Thermococcaceae</taxon>
        <taxon>Pyrococcus</taxon>
    </lineage>
</organism>
<dbReference type="RefSeq" id="WP_231845529.1">
    <property type="nucleotide sequence ID" value="NC_000868.1"/>
</dbReference>